<organism evidence="1">
    <name type="scientific">Bacillus toyonensis</name>
    <dbReference type="NCBI Taxonomy" id="155322"/>
    <lineage>
        <taxon>Bacteria</taxon>
        <taxon>Bacillati</taxon>
        <taxon>Bacillota</taxon>
        <taxon>Bacilli</taxon>
        <taxon>Bacillales</taxon>
        <taxon>Bacillaceae</taxon>
        <taxon>Bacillus</taxon>
        <taxon>Bacillus cereus group</taxon>
    </lineage>
</organism>
<dbReference type="EMBL" id="NUEH01000055">
    <property type="protein sequence ID" value="PEI83396.1"/>
    <property type="molecule type" value="Genomic_DNA"/>
</dbReference>
<gene>
    <name evidence="1" type="ORF">CN678_24035</name>
</gene>
<dbReference type="Proteomes" id="UP000220969">
    <property type="component" value="Unassembled WGS sequence"/>
</dbReference>
<reference evidence="1" key="1">
    <citation type="submission" date="2017-09" db="EMBL/GenBank/DDBJ databases">
        <title>Large-scale bioinformatics analysis of Bacillus genomes uncovers conserved roles of natural products in bacterial physiology.</title>
        <authorList>
            <consortium name="Agbiome Team Llc"/>
            <person name="Bleich R.M."/>
            <person name="Kirk G.J."/>
            <person name="Santa Maria K.C."/>
            <person name="Allen S.E."/>
            <person name="Farag S."/>
            <person name="Shank E.A."/>
            <person name="Bowers A."/>
        </authorList>
    </citation>
    <scope>NUCLEOTIDE SEQUENCE</scope>
    <source>
        <strain evidence="1">AFS005430</strain>
    </source>
</reference>
<comment type="caution">
    <text evidence="1">The sequence shown here is derived from an EMBL/GenBank/DDBJ whole genome shotgun (WGS) entry which is preliminary data.</text>
</comment>
<dbReference type="RefSeq" id="WP_098164848.1">
    <property type="nucleotide sequence ID" value="NZ_NUEH01000055.1"/>
</dbReference>
<accession>A0AB73S5D2</accession>
<evidence type="ECO:0008006" key="2">
    <source>
        <dbReference type="Google" id="ProtNLM"/>
    </source>
</evidence>
<dbReference type="AlphaFoldDB" id="A0AB73S5D2"/>
<evidence type="ECO:0000313" key="1">
    <source>
        <dbReference type="EMBL" id="PEI83396.1"/>
    </source>
</evidence>
<name>A0AB73S5D2_9BACI</name>
<proteinExistence type="predicted"/>
<sequence>MNDKKFSNEDVKEIVKGLTQDLISRLTSELDLPIEDAGGSCGTFVCREFGCGDSFICHSSFGATLR</sequence>
<protein>
    <recommendedName>
        <fullName evidence="2">Lantibiotic</fullName>
    </recommendedName>
</protein>